<name>A0A9D4R209_DREPO</name>
<sequence>MDRRRTSLGLQWASVRDVCSLPSCPCKLSMTTTHISPSVKDPSPSRDSLMTLTSSVAPAGNFTISPTYAMNDQW</sequence>
<gene>
    <name evidence="1" type="ORF">DPMN_094665</name>
</gene>
<comment type="caution">
    <text evidence="1">The sequence shown here is derived from an EMBL/GenBank/DDBJ whole genome shotgun (WGS) entry which is preliminary data.</text>
</comment>
<accession>A0A9D4R209</accession>
<evidence type="ECO:0000313" key="1">
    <source>
        <dbReference type="EMBL" id="KAH3852166.1"/>
    </source>
</evidence>
<organism evidence="1 2">
    <name type="scientific">Dreissena polymorpha</name>
    <name type="common">Zebra mussel</name>
    <name type="synonym">Mytilus polymorpha</name>
    <dbReference type="NCBI Taxonomy" id="45954"/>
    <lineage>
        <taxon>Eukaryota</taxon>
        <taxon>Metazoa</taxon>
        <taxon>Spiralia</taxon>
        <taxon>Lophotrochozoa</taxon>
        <taxon>Mollusca</taxon>
        <taxon>Bivalvia</taxon>
        <taxon>Autobranchia</taxon>
        <taxon>Heteroconchia</taxon>
        <taxon>Euheterodonta</taxon>
        <taxon>Imparidentia</taxon>
        <taxon>Neoheterodontei</taxon>
        <taxon>Myida</taxon>
        <taxon>Dreissenoidea</taxon>
        <taxon>Dreissenidae</taxon>
        <taxon>Dreissena</taxon>
    </lineage>
</organism>
<dbReference type="Proteomes" id="UP000828390">
    <property type="component" value="Unassembled WGS sequence"/>
</dbReference>
<dbReference type="EMBL" id="JAIWYP010000003">
    <property type="protein sequence ID" value="KAH3852166.1"/>
    <property type="molecule type" value="Genomic_DNA"/>
</dbReference>
<reference evidence="1" key="1">
    <citation type="journal article" date="2019" name="bioRxiv">
        <title>The Genome of the Zebra Mussel, Dreissena polymorpha: A Resource for Invasive Species Research.</title>
        <authorList>
            <person name="McCartney M.A."/>
            <person name="Auch B."/>
            <person name="Kono T."/>
            <person name="Mallez S."/>
            <person name="Zhang Y."/>
            <person name="Obille A."/>
            <person name="Becker A."/>
            <person name="Abrahante J.E."/>
            <person name="Garbe J."/>
            <person name="Badalamenti J.P."/>
            <person name="Herman A."/>
            <person name="Mangelson H."/>
            <person name="Liachko I."/>
            <person name="Sullivan S."/>
            <person name="Sone E.D."/>
            <person name="Koren S."/>
            <person name="Silverstein K.A.T."/>
            <person name="Beckman K.B."/>
            <person name="Gohl D.M."/>
        </authorList>
    </citation>
    <scope>NUCLEOTIDE SEQUENCE</scope>
    <source>
        <strain evidence="1">Duluth1</strain>
        <tissue evidence="1">Whole animal</tissue>
    </source>
</reference>
<protein>
    <submittedName>
        <fullName evidence="1">Uncharacterized protein</fullName>
    </submittedName>
</protein>
<keyword evidence="2" id="KW-1185">Reference proteome</keyword>
<evidence type="ECO:0000313" key="2">
    <source>
        <dbReference type="Proteomes" id="UP000828390"/>
    </source>
</evidence>
<dbReference type="AlphaFoldDB" id="A0A9D4R209"/>
<reference evidence="1" key="2">
    <citation type="submission" date="2020-11" db="EMBL/GenBank/DDBJ databases">
        <authorList>
            <person name="McCartney M.A."/>
            <person name="Auch B."/>
            <person name="Kono T."/>
            <person name="Mallez S."/>
            <person name="Becker A."/>
            <person name="Gohl D.M."/>
            <person name="Silverstein K.A.T."/>
            <person name="Koren S."/>
            <person name="Bechman K.B."/>
            <person name="Herman A."/>
            <person name="Abrahante J.E."/>
            <person name="Garbe J."/>
        </authorList>
    </citation>
    <scope>NUCLEOTIDE SEQUENCE</scope>
    <source>
        <strain evidence="1">Duluth1</strain>
        <tissue evidence="1">Whole animal</tissue>
    </source>
</reference>
<proteinExistence type="predicted"/>